<proteinExistence type="predicted"/>
<reference evidence="1" key="1">
    <citation type="submission" date="2020-11" db="EMBL/GenBank/DDBJ databases">
        <authorList>
            <consortium name="DOE Joint Genome Institute"/>
            <person name="Ahrendt S."/>
            <person name="Riley R."/>
            <person name="Andreopoulos W."/>
            <person name="Labutti K."/>
            <person name="Pangilinan J."/>
            <person name="Ruiz-Duenas F.J."/>
            <person name="Barrasa J.M."/>
            <person name="Sanchez-Garcia M."/>
            <person name="Camarero S."/>
            <person name="Miyauchi S."/>
            <person name="Serrano A."/>
            <person name="Linde D."/>
            <person name="Babiker R."/>
            <person name="Drula E."/>
            <person name="Ayuso-Fernandez I."/>
            <person name="Pacheco R."/>
            <person name="Padilla G."/>
            <person name="Ferreira P."/>
            <person name="Barriuso J."/>
            <person name="Kellner H."/>
            <person name="Castanera R."/>
            <person name="Alfaro M."/>
            <person name="Ramirez L."/>
            <person name="Pisabarro A.G."/>
            <person name="Kuo A."/>
            <person name="Tritt A."/>
            <person name="Lipzen A."/>
            <person name="He G."/>
            <person name="Yan M."/>
            <person name="Ng V."/>
            <person name="Cullen D."/>
            <person name="Martin F."/>
            <person name="Rosso M.-N."/>
            <person name="Henrissat B."/>
            <person name="Hibbett D."/>
            <person name="Martinez A.T."/>
            <person name="Grigoriev I.V."/>
        </authorList>
    </citation>
    <scope>NUCLEOTIDE SEQUENCE</scope>
    <source>
        <strain evidence="1">CIRM-BRFM 674</strain>
    </source>
</reference>
<gene>
    <name evidence="1" type="ORF">BDN70DRAFT_884073</name>
</gene>
<dbReference type="OrthoDB" id="3171058at2759"/>
<protein>
    <submittedName>
        <fullName evidence="1">Uncharacterized protein</fullName>
    </submittedName>
</protein>
<dbReference type="Proteomes" id="UP000807469">
    <property type="component" value="Unassembled WGS sequence"/>
</dbReference>
<name>A0A9P5YU18_9AGAR</name>
<organism evidence="1 2">
    <name type="scientific">Pholiota conissans</name>
    <dbReference type="NCBI Taxonomy" id="109636"/>
    <lineage>
        <taxon>Eukaryota</taxon>
        <taxon>Fungi</taxon>
        <taxon>Dikarya</taxon>
        <taxon>Basidiomycota</taxon>
        <taxon>Agaricomycotina</taxon>
        <taxon>Agaricomycetes</taxon>
        <taxon>Agaricomycetidae</taxon>
        <taxon>Agaricales</taxon>
        <taxon>Agaricineae</taxon>
        <taxon>Strophariaceae</taxon>
        <taxon>Pholiota</taxon>
    </lineage>
</organism>
<accession>A0A9P5YU18</accession>
<dbReference type="EMBL" id="MU155346">
    <property type="protein sequence ID" value="KAF9475123.1"/>
    <property type="molecule type" value="Genomic_DNA"/>
</dbReference>
<dbReference type="AlphaFoldDB" id="A0A9P5YU18"/>
<keyword evidence="2" id="KW-1185">Reference proteome</keyword>
<comment type="caution">
    <text evidence="1">The sequence shown here is derived from an EMBL/GenBank/DDBJ whole genome shotgun (WGS) entry which is preliminary data.</text>
</comment>
<evidence type="ECO:0000313" key="2">
    <source>
        <dbReference type="Proteomes" id="UP000807469"/>
    </source>
</evidence>
<evidence type="ECO:0000313" key="1">
    <source>
        <dbReference type="EMBL" id="KAF9475123.1"/>
    </source>
</evidence>
<sequence length="467" mass="53688">MKRPRLSWHPKSKPSKVAVASSPSNHVQNVVEETTSRLPQLPLEIWRKIIPFVTRLAGATAIELDDPFSLPYENEEYPEVDPGIFNDRRNLRLVCRGWRDCVTVICAEYLTIYTGKELQFLVELFERSKADKTIEKHLGEWTTRVDFKILGSYDVSHVVRLLQCIPNLLIYTNKNGPANSPQRCTPPEVLNALITYCSRSLKRVEWNGAGEAPRFQDFVVFCNSLHHLITLKLVAIYSFPLQESEGVPHLVYFRGLKTLSLGTIPCPEESEYRPEFARTWDPFLQYMSLHTTQLPALERFECDIFPLLSLNFFKIHGHKMRQFRTVACNVETALPDALNLCPNLDVLVLSQGTDTIDFPPFHPSLKKICIVPTIDVTIGVPQRVMIHAIIRPLDQLLKDIETMTAPSMHELRIWNIGAYARLVDHAVWLGFWWRRWNIRGVHFCDKKGISYQKMDDPSEALLNSIRA</sequence>